<dbReference type="Proteomes" id="UP001148662">
    <property type="component" value="Unassembled WGS sequence"/>
</dbReference>
<dbReference type="EMBL" id="JANHOG010002743">
    <property type="protein sequence ID" value="KAJ3520406.1"/>
    <property type="molecule type" value="Genomic_DNA"/>
</dbReference>
<accession>A0ACC1RKM9</accession>
<gene>
    <name evidence="1" type="ORF">NM688_g9167</name>
</gene>
<reference evidence="1" key="1">
    <citation type="submission" date="2022-07" db="EMBL/GenBank/DDBJ databases">
        <title>Genome Sequence of Phlebia brevispora.</title>
        <authorList>
            <person name="Buettner E."/>
        </authorList>
    </citation>
    <scope>NUCLEOTIDE SEQUENCE</scope>
    <source>
        <strain evidence="1">MPL23</strain>
    </source>
</reference>
<proteinExistence type="predicted"/>
<comment type="caution">
    <text evidence="1">The sequence shown here is derived from an EMBL/GenBank/DDBJ whole genome shotgun (WGS) entry which is preliminary data.</text>
</comment>
<sequence>MSRANAAPAIPKQMKYITMLEHIVKESERMTPSVERQVAAMGPSWPHGQPPIRQVAANPPMPPPAVNGHSPPVYVRRPGDPVMPVASMHRTMPISRGPAPVGPSDDPFVVRPRTTVNYPQPFSARPSMTQEQLRTIMAGPRPTSTQPMGHYPPHVNGHPVVPPMGPQQVYPAPRTQAPPLNLRVVPPQQLYAQNYNVEPAPLSAPAVSPTFNFGPRANPANAQLLSILNTPSVPRAVPGIGPGALRSVGA</sequence>
<protein>
    <submittedName>
        <fullName evidence="1">Uncharacterized protein</fullName>
    </submittedName>
</protein>
<name>A0ACC1RKM9_9APHY</name>
<organism evidence="1 2">
    <name type="scientific">Phlebia brevispora</name>
    <dbReference type="NCBI Taxonomy" id="194682"/>
    <lineage>
        <taxon>Eukaryota</taxon>
        <taxon>Fungi</taxon>
        <taxon>Dikarya</taxon>
        <taxon>Basidiomycota</taxon>
        <taxon>Agaricomycotina</taxon>
        <taxon>Agaricomycetes</taxon>
        <taxon>Polyporales</taxon>
        <taxon>Meruliaceae</taxon>
        <taxon>Phlebia</taxon>
    </lineage>
</organism>
<evidence type="ECO:0000313" key="1">
    <source>
        <dbReference type="EMBL" id="KAJ3520406.1"/>
    </source>
</evidence>
<evidence type="ECO:0000313" key="2">
    <source>
        <dbReference type="Proteomes" id="UP001148662"/>
    </source>
</evidence>
<keyword evidence="2" id="KW-1185">Reference proteome</keyword>